<keyword evidence="5" id="KW-1133">Transmembrane helix</keyword>
<evidence type="ECO:0000256" key="2">
    <source>
        <dbReference type="ARBA" id="ARBA00007171"/>
    </source>
</evidence>
<name>A0A255HAQ9_9ACTN</name>
<dbReference type="PANTHER" id="PTHR30627:SF1">
    <property type="entry name" value="PEPTIDOGLYCAN D,D-TRANSPEPTIDASE FTSI"/>
    <property type="match status" value="1"/>
</dbReference>
<feature type="compositionally biased region" description="Basic residues" evidence="4">
    <location>
        <begin position="24"/>
        <end position="35"/>
    </location>
</feature>
<reference evidence="8 9" key="1">
    <citation type="submission" date="2017-07" db="EMBL/GenBank/DDBJ databases">
        <title>Draft whole genome sequences of clinical Proprionibacteriaceae strains.</title>
        <authorList>
            <person name="Bernier A.-M."/>
            <person name="Bernard K."/>
            <person name="Domingo M.-C."/>
        </authorList>
    </citation>
    <scope>NUCLEOTIDE SEQUENCE [LARGE SCALE GENOMIC DNA]</scope>
    <source>
        <strain evidence="8 9">NML 130396</strain>
    </source>
</reference>
<keyword evidence="8" id="KW-0132">Cell division</keyword>
<dbReference type="InterPro" id="IPR036138">
    <property type="entry name" value="PBP_dimer_sf"/>
</dbReference>
<dbReference type="Gene3D" id="3.30.450.330">
    <property type="match status" value="1"/>
</dbReference>
<evidence type="ECO:0000256" key="3">
    <source>
        <dbReference type="ARBA" id="ARBA00023136"/>
    </source>
</evidence>
<feature type="domain" description="Penicillin-binding protein dimerisation" evidence="7">
    <location>
        <begin position="106"/>
        <end position="260"/>
    </location>
</feature>
<feature type="region of interest" description="Disordered" evidence="4">
    <location>
        <begin position="1"/>
        <end position="51"/>
    </location>
</feature>
<feature type="compositionally biased region" description="Low complexity" evidence="4">
    <location>
        <begin position="36"/>
        <end position="51"/>
    </location>
</feature>
<dbReference type="Gene3D" id="3.90.1310.10">
    <property type="entry name" value="Penicillin-binding protein 2a (Domain 2)"/>
    <property type="match status" value="1"/>
</dbReference>
<keyword evidence="3 5" id="KW-0472">Membrane</keyword>
<dbReference type="OrthoDB" id="9789078at2"/>
<dbReference type="InterPro" id="IPR001460">
    <property type="entry name" value="PCN-bd_Tpept"/>
</dbReference>
<dbReference type="PANTHER" id="PTHR30627">
    <property type="entry name" value="PEPTIDOGLYCAN D,D-TRANSPEPTIDASE"/>
    <property type="match status" value="1"/>
</dbReference>
<organism evidence="8 9">
    <name type="scientific">Enemella dayhoffiae</name>
    <dbReference type="NCBI Taxonomy" id="2016507"/>
    <lineage>
        <taxon>Bacteria</taxon>
        <taxon>Bacillati</taxon>
        <taxon>Actinomycetota</taxon>
        <taxon>Actinomycetes</taxon>
        <taxon>Propionibacteriales</taxon>
        <taxon>Propionibacteriaceae</taxon>
        <taxon>Enemella</taxon>
    </lineage>
</organism>
<evidence type="ECO:0000256" key="1">
    <source>
        <dbReference type="ARBA" id="ARBA00004370"/>
    </source>
</evidence>
<evidence type="ECO:0000259" key="7">
    <source>
        <dbReference type="Pfam" id="PF03717"/>
    </source>
</evidence>
<proteinExistence type="inferred from homology"/>
<dbReference type="AlphaFoldDB" id="A0A255HAQ9"/>
<evidence type="ECO:0000256" key="5">
    <source>
        <dbReference type="SAM" id="Phobius"/>
    </source>
</evidence>
<comment type="subcellular location">
    <subcellularLocation>
        <location evidence="1">Membrane</location>
    </subcellularLocation>
</comment>
<dbReference type="Gene3D" id="3.40.710.10">
    <property type="entry name" value="DD-peptidase/beta-lactamase superfamily"/>
    <property type="match status" value="1"/>
</dbReference>
<comment type="caution">
    <text evidence="8">The sequence shown here is derived from an EMBL/GenBank/DDBJ whole genome shotgun (WGS) entry which is preliminary data.</text>
</comment>
<dbReference type="Pfam" id="PF00905">
    <property type="entry name" value="Transpeptidase"/>
    <property type="match status" value="1"/>
</dbReference>
<keyword evidence="5" id="KW-0812">Transmembrane</keyword>
<dbReference type="SUPFAM" id="SSF56601">
    <property type="entry name" value="beta-lactamase/transpeptidase-like"/>
    <property type="match status" value="1"/>
</dbReference>
<evidence type="ECO:0000259" key="6">
    <source>
        <dbReference type="Pfam" id="PF00905"/>
    </source>
</evidence>
<keyword evidence="9" id="KW-1185">Reference proteome</keyword>
<evidence type="ECO:0000313" key="8">
    <source>
        <dbReference type="EMBL" id="OYO24727.1"/>
    </source>
</evidence>
<dbReference type="GO" id="GO:0008658">
    <property type="term" value="F:penicillin binding"/>
    <property type="evidence" value="ECO:0007669"/>
    <property type="project" value="InterPro"/>
</dbReference>
<dbReference type="InterPro" id="IPR005311">
    <property type="entry name" value="PBP_dimer"/>
</dbReference>
<dbReference type="Pfam" id="PF03717">
    <property type="entry name" value="PBP_dimer"/>
    <property type="match status" value="1"/>
</dbReference>
<protein>
    <submittedName>
        <fullName evidence="8">Cell division protein FtsI</fullName>
    </submittedName>
</protein>
<dbReference type="GO" id="GO:0005886">
    <property type="term" value="C:plasma membrane"/>
    <property type="evidence" value="ECO:0007669"/>
    <property type="project" value="TreeGrafter"/>
</dbReference>
<dbReference type="GO" id="GO:0051301">
    <property type="term" value="P:cell division"/>
    <property type="evidence" value="ECO:0007669"/>
    <property type="project" value="UniProtKB-KW"/>
</dbReference>
<feature type="domain" description="Penicillin-binding protein transpeptidase" evidence="6">
    <location>
        <begin position="304"/>
        <end position="609"/>
    </location>
</feature>
<dbReference type="EMBL" id="NMVQ01000002">
    <property type="protein sequence ID" value="OYO24727.1"/>
    <property type="molecule type" value="Genomic_DNA"/>
</dbReference>
<evidence type="ECO:0000256" key="4">
    <source>
        <dbReference type="SAM" id="MobiDB-lite"/>
    </source>
</evidence>
<dbReference type="InterPro" id="IPR050515">
    <property type="entry name" value="Beta-lactam/transpept"/>
</dbReference>
<comment type="similarity">
    <text evidence="2">Belongs to the transpeptidase family.</text>
</comment>
<dbReference type="GO" id="GO:0071555">
    <property type="term" value="P:cell wall organization"/>
    <property type="evidence" value="ECO:0007669"/>
    <property type="project" value="TreeGrafter"/>
</dbReference>
<feature type="compositionally biased region" description="Low complexity" evidence="4">
    <location>
        <begin position="11"/>
        <end position="23"/>
    </location>
</feature>
<accession>A0A255HAQ9</accession>
<sequence>MADQPRRRPRTSASTGRAAQQAGARRRPAQRRPSQRRPATGRRPAAAYRPPLRIPLGRGDLRIRVALIVMAIVVSVCAGRLLQLQAFDSKAYAAKAAEQMTRTVAVPASRGTITDRNGAVLADTAAAVLVTADPTLINDPRKNRVEEVADLLVRHVGGTREDYRAALTKPDTRYSVVARKVPAAAYHRLAQDLSAARIYGVFRESDPIRTYPEKSSAAAVVGFVGADSKGQGGIEYSMNRELSGTAGKEMYEASPSGYRIPLGANMISPASNGNNYQLTLDTELQMIAERKLAQAVEEAKAKSGTAITINIKTGEVLAMANVPTFDANNAASARSEDLFNRAVTQAYEPGSVQKVLTLSALMDAGLIAPDTRLVVPPSLKSGDGVIKDVWAHGYANVTARGVLAYSSNIGTIMMTRKMDTPAYREALSRFGLGQPTGIELPGEATGFLPPADMPSYTRDQIAFGQGLSVTAIQNAAAIAGILNGGVYNPPTIIKSATDADGHPIAVPRKESRRIVSEQTSKSMSSMMESVVGPGGFAQDMNFPEYRLGAKTGTSEVYNPQLGRYDGYVSSFVNMAPAEDPQLLTYVVVDQPKAGHTGGAIAGPVAYDVMRVALPRYGVLPSTGKRPTESELTWR</sequence>
<feature type="transmembrane region" description="Helical" evidence="5">
    <location>
        <begin position="63"/>
        <end position="82"/>
    </location>
</feature>
<gene>
    <name evidence="8" type="ORF">CGZ93_02880</name>
</gene>
<evidence type="ECO:0000313" key="9">
    <source>
        <dbReference type="Proteomes" id="UP000216311"/>
    </source>
</evidence>
<dbReference type="InterPro" id="IPR012338">
    <property type="entry name" value="Beta-lactam/transpept-like"/>
</dbReference>
<keyword evidence="8" id="KW-0131">Cell cycle</keyword>
<dbReference type="Proteomes" id="UP000216311">
    <property type="component" value="Unassembled WGS sequence"/>
</dbReference>
<dbReference type="SUPFAM" id="SSF56519">
    <property type="entry name" value="Penicillin binding protein dimerisation domain"/>
    <property type="match status" value="1"/>
</dbReference>